<dbReference type="InterPro" id="IPR023614">
    <property type="entry name" value="Porin_dom_sf"/>
</dbReference>
<evidence type="ECO:0000256" key="5">
    <source>
        <dbReference type="ARBA" id="ARBA00022729"/>
    </source>
</evidence>
<protein>
    <submittedName>
        <fullName evidence="9">Porin</fullName>
    </submittedName>
</protein>
<dbReference type="InterPro" id="IPR001702">
    <property type="entry name" value="Porin_Gram-ve"/>
</dbReference>
<keyword evidence="5 8" id="KW-0732">Signal</keyword>
<feature type="chain" id="PRO_5044257026" evidence="8">
    <location>
        <begin position="23"/>
        <end position="376"/>
    </location>
</feature>
<keyword evidence="6" id="KW-0472">Membrane</keyword>
<evidence type="ECO:0000256" key="1">
    <source>
        <dbReference type="ARBA" id="ARBA00004571"/>
    </source>
</evidence>
<dbReference type="PANTHER" id="PTHR34501">
    <property type="entry name" value="PROTEIN YDDL-RELATED"/>
    <property type="match status" value="1"/>
</dbReference>
<keyword evidence="7" id="KW-0998">Cell outer membrane</keyword>
<keyword evidence="3" id="KW-1134">Transmembrane beta strand</keyword>
<proteinExistence type="inferred from homology"/>
<evidence type="ECO:0000256" key="2">
    <source>
        <dbReference type="ARBA" id="ARBA00007539"/>
    </source>
</evidence>
<dbReference type="InterPro" id="IPR033900">
    <property type="entry name" value="Gram_neg_porin_domain"/>
</dbReference>
<keyword evidence="4" id="KW-0812">Transmembrane</keyword>
<dbReference type="EMBL" id="CP165628">
    <property type="protein sequence ID" value="XDU72768.1"/>
    <property type="molecule type" value="Genomic_DNA"/>
</dbReference>
<accession>A0AB39VSN1</accession>
<dbReference type="SUPFAM" id="SSF56935">
    <property type="entry name" value="Porins"/>
    <property type="match status" value="1"/>
</dbReference>
<sequence length="376" mass="41975">MSMRKPLAIFISALMASSAANAAEIYNKDSNQLDLYGKVVGLNYISKNKSEHGDKSYVRLGFKGVTQISDELSGFGQWEYNIKTHNAESMATDSATRYAFVGLKFKDFGSIDYGRNNGVLYDVSSFTDVNPEFGGDSFTKEDNFMTGRAKSLATFRTSNFFGQIDGLSMAVQYQGKNQSQTLVTGDHKDDNGEGWGASTSYDLGFDIKLAGAYARSHRTDFQASDKNGQTAEAWTVGMKYDNSQLYLAAMYAETNNMTRFGIKDRQYANKTQNIELAAHYLFVDGPAEGLQPSLAYIQSVGKNLNEVSNLNDQSKNFKGGKHDLVKYIEVGTNYFFNKNMYTYIDYKINLLKKDDYTRATEVNTDNILGLGLVYQF</sequence>
<dbReference type="InterPro" id="IPR050298">
    <property type="entry name" value="Gram-neg_bact_OMP"/>
</dbReference>
<name>A0AB39VSN1_9GAMM</name>
<evidence type="ECO:0000256" key="7">
    <source>
        <dbReference type="ARBA" id="ARBA00023237"/>
    </source>
</evidence>
<evidence type="ECO:0000313" key="9">
    <source>
        <dbReference type="EMBL" id="XDU72768.1"/>
    </source>
</evidence>
<dbReference type="GO" id="GO:0015288">
    <property type="term" value="F:porin activity"/>
    <property type="evidence" value="ECO:0007669"/>
    <property type="project" value="InterPro"/>
</dbReference>
<evidence type="ECO:0000256" key="6">
    <source>
        <dbReference type="ARBA" id="ARBA00023136"/>
    </source>
</evidence>
<comment type="similarity">
    <text evidence="2">Belongs to the Gram-negative porin family.</text>
</comment>
<reference evidence="9" key="1">
    <citation type="submission" date="2024-07" db="EMBL/GenBank/DDBJ databases">
        <authorList>
            <person name="Biller S.J."/>
        </authorList>
    </citation>
    <scope>NUCLEOTIDE SEQUENCE</scope>
    <source>
        <strain evidence="9">WC2420</strain>
    </source>
</reference>
<evidence type="ECO:0000256" key="8">
    <source>
        <dbReference type="SAM" id="SignalP"/>
    </source>
</evidence>
<dbReference type="RefSeq" id="WP_369789463.1">
    <property type="nucleotide sequence ID" value="NZ_CP165628.1"/>
</dbReference>
<gene>
    <name evidence="9" type="ORF">AB3G37_01160</name>
</gene>
<evidence type="ECO:0000256" key="4">
    <source>
        <dbReference type="ARBA" id="ARBA00022692"/>
    </source>
</evidence>
<dbReference type="PANTHER" id="PTHR34501:SF8">
    <property type="entry name" value="OUTER MEMBRANE PORIN N-RELATED"/>
    <property type="match status" value="1"/>
</dbReference>
<dbReference type="InterPro" id="IPR001897">
    <property type="entry name" value="Porin_gammaproteobac"/>
</dbReference>
<evidence type="ECO:0000256" key="3">
    <source>
        <dbReference type="ARBA" id="ARBA00022452"/>
    </source>
</evidence>
<dbReference type="AlphaFoldDB" id="A0AB39VSN1"/>
<dbReference type="Pfam" id="PF00267">
    <property type="entry name" value="Porin_1"/>
    <property type="match status" value="1"/>
</dbReference>
<dbReference type="Gene3D" id="2.40.160.10">
    <property type="entry name" value="Porin"/>
    <property type="match status" value="1"/>
</dbReference>
<dbReference type="PRINTS" id="PR00182">
    <property type="entry name" value="ECOLNEIPORIN"/>
</dbReference>
<organism evidence="9">
    <name type="scientific">Rouxiella sp. WC2420</name>
    <dbReference type="NCBI Taxonomy" id="3234145"/>
    <lineage>
        <taxon>Bacteria</taxon>
        <taxon>Pseudomonadati</taxon>
        <taxon>Pseudomonadota</taxon>
        <taxon>Gammaproteobacteria</taxon>
        <taxon>Enterobacterales</taxon>
        <taxon>Yersiniaceae</taxon>
        <taxon>Rouxiella</taxon>
    </lineage>
</organism>
<dbReference type="GO" id="GO:0009279">
    <property type="term" value="C:cell outer membrane"/>
    <property type="evidence" value="ECO:0007669"/>
    <property type="project" value="UniProtKB-SubCell"/>
</dbReference>
<comment type="subcellular location">
    <subcellularLocation>
        <location evidence="1">Cell outer membrane</location>
        <topology evidence="1">Multi-pass membrane protein</topology>
    </subcellularLocation>
</comment>
<feature type="signal peptide" evidence="8">
    <location>
        <begin position="1"/>
        <end position="22"/>
    </location>
</feature>
<dbReference type="GO" id="GO:0034220">
    <property type="term" value="P:monoatomic ion transmembrane transport"/>
    <property type="evidence" value="ECO:0007669"/>
    <property type="project" value="InterPro"/>
</dbReference>
<dbReference type="CDD" id="cd00342">
    <property type="entry name" value="gram_neg_porins"/>
    <property type="match status" value="1"/>
</dbReference>
<dbReference type="PRINTS" id="PR00183">
    <property type="entry name" value="ECOLIPORIN"/>
</dbReference>